<dbReference type="PROSITE" id="PS50103">
    <property type="entry name" value="ZF_C3H1"/>
    <property type="match status" value="1"/>
</dbReference>
<evidence type="ECO:0000256" key="2">
    <source>
        <dbReference type="SAM" id="MobiDB-lite"/>
    </source>
</evidence>
<feature type="region of interest" description="Disordered" evidence="2">
    <location>
        <begin position="266"/>
        <end position="301"/>
    </location>
</feature>
<feature type="compositionally biased region" description="Basic and acidic residues" evidence="2">
    <location>
        <begin position="389"/>
        <end position="399"/>
    </location>
</feature>
<evidence type="ECO:0000313" key="4">
    <source>
        <dbReference type="Proteomes" id="UP000186698"/>
    </source>
</evidence>
<keyword evidence="1" id="KW-0863">Zinc-finger</keyword>
<dbReference type="Proteomes" id="UP000186698">
    <property type="component" value="Chromosome 6L"/>
</dbReference>
<dbReference type="AlphaFoldDB" id="A0A8J1L0D4"/>
<feature type="domain" description="C3H1-type" evidence="3">
    <location>
        <begin position="582"/>
        <end position="609"/>
    </location>
</feature>
<feature type="region of interest" description="Disordered" evidence="2">
    <location>
        <begin position="17"/>
        <end position="175"/>
    </location>
</feature>
<dbReference type="OrthoDB" id="9908518at2759"/>
<sequence>MAELDDLLAKLRTEAQKRGDDWLRQLIPQTDADPAPAIPRRSRRARAPSRLSPSPAGKKSREVERGRSMAAEARVGSSGGRRQRSPSPQPSTSAAPAELRQGRRRQAQTVAGRSSSMAGSPRRGSQRSGMTAGARVSQAEQASERGRLTGPGAQWGRREREDAAGPCEGVSAVGASFVRRPRESAVWREENVLPVGGNSDTSAGTLRGGALGGRAGRDMQNTEQGDIRVAAGTQEARFWASETAVGGEATTMLRGTADTDGPSSLVSLQVPGHGSTTIQDGEGTRREEQPTTSNVPGTDQTATNTIALNIQQEKGPGSGEQTGPAESFFECLRQIFSQWQKGQGGVETGVLGGNKVAPELGKDGQTAATRVTDAASSISSLVGQGEASSGEKSKEKKLPLSDSAKGSTYVCYEGPLGAHLKQEIKEKIWKREYVDIFTLLPLERFGIDRYEKGKEHRKEEDEERRRFRLIPRTFGNWLQAFSILASVIGEKHPEVCSALFCYLDGIWEAHRVYGGYAWLRYDEQFRQRIAVRADLNWDHRDIGLWMRLMNNKGYQGYTGAVGGSSQPFPSGSGGHSSTPAGAHKKGVCWLFNDSQCKWGASCRFRHECSWCGGNHPVSRCFKKSKGAGSRAKEGFGKGGDSGEPRGDASMVK</sequence>
<keyword evidence="1" id="KW-0479">Metal-binding</keyword>
<feature type="compositionally biased region" description="Polar residues" evidence="2">
    <location>
        <begin position="290"/>
        <end position="301"/>
    </location>
</feature>
<dbReference type="GO" id="GO:0008270">
    <property type="term" value="F:zinc ion binding"/>
    <property type="evidence" value="ECO:0007669"/>
    <property type="project" value="UniProtKB-KW"/>
</dbReference>
<protein>
    <submittedName>
        <fullName evidence="5">Uncharacterized protein LOC121394617</fullName>
    </submittedName>
</protein>
<name>A0A8J1L0D4_XENLA</name>
<feature type="region of interest" description="Disordered" evidence="2">
    <location>
        <begin position="379"/>
        <end position="399"/>
    </location>
</feature>
<dbReference type="InterPro" id="IPR000571">
    <property type="entry name" value="Znf_CCCH"/>
</dbReference>
<dbReference type="RefSeq" id="XP_041421989.1">
    <property type="nucleotide sequence ID" value="XM_041566055.1"/>
</dbReference>
<dbReference type="PANTHER" id="PTHR35558:SF1">
    <property type="entry name" value="ENDONUCLEASE_EXONUCLEASE_PHOSPHATASE DOMAIN-CONTAINING PROTEIN"/>
    <property type="match status" value="1"/>
</dbReference>
<feature type="region of interest" description="Disordered" evidence="2">
    <location>
        <begin position="623"/>
        <end position="652"/>
    </location>
</feature>
<accession>A0A8J1L0D4</accession>
<keyword evidence="4" id="KW-1185">Reference proteome</keyword>
<evidence type="ECO:0000259" key="3">
    <source>
        <dbReference type="PROSITE" id="PS50103"/>
    </source>
</evidence>
<feature type="compositionally biased region" description="Polar residues" evidence="2">
    <location>
        <begin position="107"/>
        <end position="118"/>
    </location>
</feature>
<feature type="zinc finger region" description="C3H1-type" evidence="1">
    <location>
        <begin position="582"/>
        <end position="609"/>
    </location>
</feature>
<dbReference type="KEGG" id="xla:121394617"/>
<feature type="region of interest" description="Disordered" evidence="2">
    <location>
        <begin position="193"/>
        <end position="219"/>
    </location>
</feature>
<reference evidence="5" key="1">
    <citation type="submission" date="2025-08" db="UniProtKB">
        <authorList>
            <consortium name="RefSeq"/>
        </authorList>
    </citation>
    <scope>IDENTIFICATION</scope>
    <source>
        <strain evidence="5">J_2021</strain>
        <tissue evidence="5">Erythrocytes</tissue>
    </source>
</reference>
<proteinExistence type="predicted"/>
<keyword evidence="1" id="KW-0862">Zinc</keyword>
<feature type="compositionally biased region" description="Basic and acidic residues" evidence="2">
    <location>
        <begin position="630"/>
        <end position="646"/>
    </location>
</feature>
<evidence type="ECO:0000256" key="1">
    <source>
        <dbReference type="PROSITE-ProRule" id="PRU00723"/>
    </source>
</evidence>
<dbReference type="GeneID" id="121394617"/>
<gene>
    <name evidence="5" type="primary">LOC121394617</name>
</gene>
<organism evidence="4 5">
    <name type="scientific">Xenopus laevis</name>
    <name type="common">African clawed frog</name>
    <dbReference type="NCBI Taxonomy" id="8355"/>
    <lineage>
        <taxon>Eukaryota</taxon>
        <taxon>Metazoa</taxon>
        <taxon>Chordata</taxon>
        <taxon>Craniata</taxon>
        <taxon>Vertebrata</taxon>
        <taxon>Euteleostomi</taxon>
        <taxon>Amphibia</taxon>
        <taxon>Batrachia</taxon>
        <taxon>Anura</taxon>
        <taxon>Pipoidea</taxon>
        <taxon>Pipidae</taxon>
        <taxon>Xenopodinae</taxon>
        <taxon>Xenopus</taxon>
        <taxon>Xenopus</taxon>
    </lineage>
</organism>
<evidence type="ECO:0000313" key="5">
    <source>
        <dbReference type="RefSeq" id="XP_041421989.1"/>
    </source>
</evidence>
<dbReference type="PANTHER" id="PTHR35558">
    <property type="entry name" value="SGNH_HYDRO DOMAIN-CONTAINING PROTEIN"/>
    <property type="match status" value="1"/>
</dbReference>